<gene>
    <name evidence="1" type="ORF">AT268_33810</name>
</gene>
<evidence type="ECO:0000313" key="1">
    <source>
        <dbReference type="EMBL" id="KXY51450.1"/>
    </source>
</evidence>
<name>A0A9X0MKP7_BACCE</name>
<comment type="caution">
    <text evidence="1">The sequence shown here is derived from an EMBL/GenBank/DDBJ whole genome shotgun (WGS) entry which is preliminary data.</text>
</comment>
<dbReference type="RefSeq" id="WP_061662780.1">
    <property type="nucleotide sequence ID" value="NZ_LOMO01000001.1"/>
</dbReference>
<dbReference type="EMBL" id="LOMO01000001">
    <property type="protein sequence ID" value="KXY51450.1"/>
    <property type="molecule type" value="Genomic_DNA"/>
</dbReference>
<protein>
    <submittedName>
        <fullName evidence="1">Uncharacterized protein</fullName>
    </submittedName>
</protein>
<evidence type="ECO:0000313" key="2">
    <source>
        <dbReference type="Proteomes" id="UP000075476"/>
    </source>
</evidence>
<sequence length="315" mass="37166">MYLNELNKISDIPDDLRQTFQNKFTNTVSKNEIIKMKNDGKLTERDLEIAKFLFKFRFATASQIQQYLQILKEDSEESASIYAIRNRLEKLVQNRVLNKFMLGDFEEEHIKQDSYPFYCLDLGGKYLVTHYSKEDTFDWYMITNMKSSEIIAKDLLSTQFYLQLMETCPEKIVFFNVNPELRVGNKNIVPSFEFCMKIDGLEGQHRYFLGEIGRDADVPLLFRQKAEKLEQLIITNAWKKYYYDSDIAPVLFVVSETDVLAKECGKILDTCTEIKNYRFTTYERMKRPLYEKGAFLRYLPDVEALMETKASTFKQ</sequence>
<dbReference type="AlphaFoldDB" id="A0A9X0MKP7"/>
<reference evidence="1 2" key="1">
    <citation type="submission" date="2015-12" db="EMBL/GenBank/DDBJ databases">
        <title>Bacillus cereus Group isolate.</title>
        <authorList>
            <person name="Kovac J."/>
        </authorList>
    </citation>
    <scope>NUCLEOTIDE SEQUENCE [LARGE SCALE GENOMIC DNA]</scope>
    <source>
        <strain evidence="1 2">FSL K6-0073</strain>
    </source>
</reference>
<organism evidence="1 2">
    <name type="scientific">Bacillus cereus</name>
    <dbReference type="NCBI Taxonomy" id="1396"/>
    <lineage>
        <taxon>Bacteria</taxon>
        <taxon>Bacillati</taxon>
        <taxon>Bacillota</taxon>
        <taxon>Bacilli</taxon>
        <taxon>Bacillales</taxon>
        <taxon>Bacillaceae</taxon>
        <taxon>Bacillus</taxon>
        <taxon>Bacillus cereus group</taxon>
    </lineage>
</organism>
<accession>A0A9X0MKP7</accession>
<dbReference type="Proteomes" id="UP000075476">
    <property type="component" value="Unassembled WGS sequence"/>
</dbReference>
<proteinExistence type="predicted"/>